<feature type="transmembrane region" description="Helical" evidence="1">
    <location>
        <begin position="6"/>
        <end position="28"/>
    </location>
</feature>
<accession>A0ABQ5LVP7</accession>
<name>A0ABQ5LVP7_9RHOB</name>
<dbReference type="Proteomes" id="UP001144205">
    <property type="component" value="Unassembled WGS sequence"/>
</dbReference>
<proteinExistence type="predicted"/>
<keyword evidence="1" id="KW-1133">Transmembrane helix</keyword>
<evidence type="ECO:0000256" key="1">
    <source>
        <dbReference type="SAM" id="Phobius"/>
    </source>
</evidence>
<organism evidence="2 3">
    <name type="scientific">Sinisalibacter aestuarii</name>
    <dbReference type="NCBI Taxonomy" id="2949426"/>
    <lineage>
        <taxon>Bacteria</taxon>
        <taxon>Pseudomonadati</taxon>
        <taxon>Pseudomonadota</taxon>
        <taxon>Alphaproteobacteria</taxon>
        <taxon>Rhodobacterales</taxon>
        <taxon>Roseobacteraceae</taxon>
        <taxon>Sinisalibacter</taxon>
    </lineage>
</organism>
<keyword evidence="1" id="KW-0812">Transmembrane</keyword>
<reference evidence="2" key="1">
    <citation type="journal article" date="2023" name="Int. J. Syst. Evol. Microbiol.">
        <title>Sinisalibacter aestuarii sp. nov., isolated from estuarine sediment of the Arakawa River.</title>
        <authorList>
            <person name="Arafat S.T."/>
            <person name="Hirano S."/>
            <person name="Sato A."/>
            <person name="Takeuchi K."/>
            <person name="Yasuda T."/>
            <person name="Terahara T."/>
            <person name="Hamada M."/>
            <person name="Kobayashi T."/>
        </authorList>
    </citation>
    <scope>NUCLEOTIDE SEQUENCE</scope>
    <source>
        <strain evidence="2">B-399</strain>
    </source>
</reference>
<sequence length="69" mass="7642">MTASRLFMNVYSWGAMVVSVAGLVWMLISPPPSMHVDRDGVAHFTPMVEHPITGEAVSMNALIRHYRGD</sequence>
<keyword evidence="3" id="KW-1185">Reference proteome</keyword>
<dbReference type="EMBL" id="BROH01000006">
    <property type="protein sequence ID" value="GKY88431.1"/>
    <property type="molecule type" value="Genomic_DNA"/>
</dbReference>
<dbReference type="RefSeq" id="WP_281842471.1">
    <property type="nucleotide sequence ID" value="NZ_BROH01000006.1"/>
</dbReference>
<gene>
    <name evidence="2" type="ORF">STA1M1_23000</name>
</gene>
<evidence type="ECO:0000313" key="2">
    <source>
        <dbReference type="EMBL" id="GKY88431.1"/>
    </source>
</evidence>
<comment type="caution">
    <text evidence="2">The sequence shown here is derived from an EMBL/GenBank/DDBJ whole genome shotgun (WGS) entry which is preliminary data.</text>
</comment>
<protein>
    <submittedName>
        <fullName evidence="2">Uncharacterized protein</fullName>
    </submittedName>
</protein>
<evidence type="ECO:0000313" key="3">
    <source>
        <dbReference type="Proteomes" id="UP001144205"/>
    </source>
</evidence>
<keyword evidence="1" id="KW-0472">Membrane</keyword>